<feature type="disulfide bond" evidence="7">
    <location>
        <begin position="91"/>
        <end position="118"/>
    </location>
</feature>
<dbReference type="InterPro" id="IPR000436">
    <property type="entry name" value="Sushi_SCR_CCP_dom"/>
</dbReference>
<evidence type="ECO:0000313" key="10">
    <source>
        <dbReference type="Proteomes" id="UP000051574"/>
    </source>
</evidence>
<dbReference type="InterPro" id="IPR035976">
    <property type="entry name" value="Sushi/SCR/CCP_sf"/>
</dbReference>
<dbReference type="FunFam" id="2.10.70.10:FF:000011">
    <property type="entry name" value="CUB and sushi domain-containing protein 3 isoform A"/>
    <property type="match status" value="1"/>
</dbReference>
<keyword evidence="2" id="KW-0732">Signal</keyword>
<evidence type="ECO:0000256" key="7">
    <source>
        <dbReference type="PROSITE-ProRule" id="PRU00302"/>
    </source>
</evidence>
<dbReference type="Gene3D" id="2.10.70.10">
    <property type="entry name" value="Complement Module, domain 1"/>
    <property type="match status" value="2"/>
</dbReference>
<dbReference type="Proteomes" id="UP000051574">
    <property type="component" value="Unassembled WGS sequence"/>
</dbReference>
<dbReference type="SMART" id="SM00032">
    <property type="entry name" value="CCP"/>
    <property type="match status" value="2"/>
</dbReference>
<dbReference type="PANTHER" id="PTHR45656:SF4">
    <property type="entry name" value="PROTEIN CBR-CLEC-78"/>
    <property type="match status" value="1"/>
</dbReference>
<dbReference type="EMBL" id="LJIG01000591">
    <property type="protein sequence ID" value="KRT86349.1"/>
    <property type="molecule type" value="Genomic_DNA"/>
</dbReference>
<keyword evidence="4" id="KW-0472">Membrane</keyword>
<organism evidence="9 10">
    <name type="scientific">Oryctes borbonicus</name>
    <dbReference type="NCBI Taxonomy" id="1629725"/>
    <lineage>
        <taxon>Eukaryota</taxon>
        <taxon>Metazoa</taxon>
        <taxon>Ecdysozoa</taxon>
        <taxon>Arthropoda</taxon>
        <taxon>Hexapoda</taxon>
        <taxon>Insecta</taxon>
        <taxon>Pterygota</taxon>
        <taxon>Neoptera</taxon>
        <taxon>Endopterygota</taxon>
        <taxon>Coleoptera</taxon>
        <taxon>Polyphaga</taxon>
        <taxon>Scarabaeiformia</taxon>
        <taxon>Scarabaeidae</taxon>
        <taxon>Dynastinae</taxon>
        <taxon>Oryctes</taxon>
    </lineage>
</organism>
<evidence type="ECO:0000256" key="5">
    <source>
        <dbReference type="ARBA" id="ARBA00023157"/>
    </source>
</evidence>
<keyword evidence="7" id="KW-0768">Sushi</keyword>
<evidence type="ECO:0000256" key="4">
    <source>
        <dbReference type="ARBA" id="ARBA00023136"/>
    </source>
</evidence>
<accession>A0A0T6BGQ0</accession>
<reference evidence="9 10" key="1">
    <citation type="submission" date="2015-09" db="EMBL/GenBank/DDBJ databases">
        <title>Draft genome of the scarab beetle Oryctes borbonicus.</title>
        <authorList>
            <person name="Meyer J.M."/>
            <person name="Markov G.V."/>
            <person name="Baskaran P."/>
            <person name="Herrmann M."/>
            <person name="Sommer R.J."/>
            <person name="Roedelsperger C."/>
        </authorList>
    </citation>
    <scope>NUCLEOTIDE SEQUENCE [LARGE SCALE GENOMIC DNA]</scope>
    <source>
        <strain evidence="9">OB123</strain>
        <tissue evidence="9">Whole animal</tissue>
    </source>
</reference>
<comment type="caution">
    <text evidence="9">The sequence shown here is derived from an EMBL/GenBank/DDBJ whole genome shotgun (WGS) entry which is preliminary data.</text>
</comment>
<keyword evidence="6" id="KW-0325">Glycoprotein</keyword>
<sequence length="126" mass="13595">LEVQCDNPGIPENGYIQGTGPFKAGDVVQFNCNTDYMMEGQPIIACQDNGRWSGPLPKCAQACSYPGTTISGRMSSVKFYYKIGENITFSCDDGYLLNGAAMLKCMKNGKWSNAIPTCALNTSATK</sequence>
<feature type="disulfide bond" evidence="7">
    <location>
        <begin position="32"/>
        <end position="59"/>
    </location>
</feature>
<dbReference type="AlphaFoldDB" id="A0A0T6BGQ0"/>
<dbReference type="SUPFAM" id="SSF57535">
    <property type="entry name" value="Complement control module/SCR domain"/>
    <property type="match status" value="2"/>
</dbReference>
<comment type="caution">
    <text evidence="7">Lacks conserved residue(s) required for the propagation of feature annotation.</text>
</comment>
<dbReference type="PANTHER" id="PTHR45656">
    <property type="entry name" value="PROTEIN CBR-CLEC-78"/>
    <property type="match status" value="1"/>
</dbReference>
<evidence type="ECO:0000313" key="9">
    <source>
        <dbReference type="EMBL" id="KRT86349.1"/>
    </source>
</evidence>
<dbReference type="PROSITE" id="PS50923">
    <property type="entry name" value="SUSHI"/>
    <property type="match status" value="2"/>
</dbReference>
<keyword evidence="10" id="KW-1185">Reference proteome</keyword>
<dbReference type="CDD" id="cd00033">
    <property type="entry name" value="CCP"/>
    <property type="match status" value="2"/>
</dbReference>
<name>A0A0T6BGQ0_9SCAR</name>
<proteinExistence type="predicted"/>
<comment type="subcellular location">
    <subcellularLocation>
        <location evidence="1">Membrane</location>
    </subcellularLocation>
</comment>
<gene>
    <name evidence="9" type="ORF">AMK59_1061</name>
</gene>
<dbReference type="Pfam" id="PF00084">
    <property type="entry name" value="Sushi"/>
    <property type="match status" value="2"/>
</dbReference>
<protein>
    <recommendedName>
        <fullName evidence="8">Sushi domain-containing protein</fullName>
    </recommendedName>
</protein>
<feature type="non-terminal residue" evidence="9">
    <location>
        <position position="1"/>
    </location>
</feature>
<dbReference type="GO" id="GO:0016020">
    <property type="term" value="C:membrane"/>
    <property type="evidence" value="ECO:0007669"/>
    <property type="project" value="UniProtKB-SubCell"/>
</dbReference>
<feature type="domain" description="Sushi" evidence="8">
    <location>
        <begin position="61"/>
        <end position="120"/>
    </location>
</feature>
<evidence type="ECO:0000256" key="1">
    <source>
        <dbReference type="ARBA" id="ARBA00004370"/>
    </source>
</evidence>
<dbReference type="OrthoDB" id="5804959at2759"/>
<keyword evidence="5 7" id="KW-1015">Disulfide bond</keyword>
<evidence type="ECO:0000259" key="8">
    <source>
        <dbReference type="PROSITE" id="PS50923"/>
    </source>
</evidence>
<evidence type="ECO:0000256" key="6">
    <source>
        <dbReference type="ARBA" id="ARBA00023180"/>
    </source>
</evidence>
<keyword evidence="3" id="KW-0677">Repeat</keyword>
<feature type="domain" description="Sushi" evidence="8">
    <location>
        <begin position="3"/>
        <end position="59"/>
    </location>
</feature>
<evidence type="ECO:0000256" key="3">
    <source>
        <dbReference type="ARBA" id="ARBA00022737"/>
    </source>
</evidence>
<dbReference type="InterPro" id="IPR051277">
    <property type="entry name" value="SEZ6_CSMD_C4BPB_Regulators"/>
</dbReference>
<evidence type="ECO:0000256" key="2">
    <source>
        <dbReference type="ARBA" id="ARBA00022729"/>
    </source>
</evidence>